<reference evidence="3" key="2">
    <citation type="submission" date="2016-12" db="EMBL/GenBank/DDBJ databases">
        <authorList>
            <person name="Gaudriault S."/>
        </authorList>
    </citation>
    <scope>NUCLEOTIDE SEQUENCE [LARGE SCALE GENOMIC DNA]</scope>
    <source>
        <strain evidence="3">HGB1681 (deposited as PTA-6826 in the American Type Culture Collection)</strain>
    </source>
</reference>
<dbReference type="RefSeq" id="WP_086955656.1">
    <property type="nucleotide sequence ID" value="NZ_CAWNQC010000046.1"/>
</dbReference>
<reference evidence="1 4" key="3">
    <citation type="journal article" date="2017" name="Nat. Microbiol.">
        <title>Natural product diversity associated with the nematode symbionts Photorhabdus and Xenorhabdus.</title>
        <authorList>
            <person name="Tobias N.J."/>
            <person name="Wolff H."/>
            <person name="Djahanschiri B."/>
            <person name="Grundmann F."/>
            <person name="Kronenwerth M."/>
            <person name="Shi Y.M."/>
            <person name="Simonyi S."/>
            <person name="Grun P."/>
            <person name="Shapiro-Ilan D."/>
            <person name="Pidot S.J."/>
            <person name="Stinear T.P."/>
            <person name="Ebersberger I."/>
            <person name="Bode H.B."/>
        </authorList>
    </citation>
    <scope>NUCLEOTIDE SEQUENCE [LARGE SCALE GENOMIC DNA]</scope>
    <source>
        <strain evidence="1 4">DSM 16336</strain>
    </source>
</reference>
<evidence type="ECO:0000313" key="3">
    <source>
        <dbReference type="Proteomes" id="UP000196435"/>
    </source>
</evidence>
<evidence type="ECO:0000313" key="2">
    <source>
        <dbReference type="EMBL" id="SIP72428.1"/>
    </source>
</evidence>
<sequence>MFKIIITTTNQHTREIKKETIRYKYKTLHGAEKAAMRIRHSCIPDDKSIDVEIVRVYERRSPISLSQAMHNTRLATSLFGVILEKAKDECSIDLNNLIALACDINQDVYHALCTAVYGEE</sequence>
<protein>
    <submittedName>
        <fullName evidence="2">Uncharacterized protein</fullName>
    </submittedName>
</protein>
<gene>
    <name evidence="1" type="ORF">Xinn_01591</name>
    <name evidence="2" type="ORF">XIS1_1440055</name>
</gene>
<dbReference type="Proteomes" id="UP000224871">
    <property type="component" value="Unassembled WGS sequence"/>
</dbReference>
<reference evidence="2" key="1">
    <citation type="submission" date="2016-12" db="EMBL/GenBank/DDBJ databases">
        <authorList>
            <person name="Song W.-J."/>
            <person name="Kurnit D.M."/>
        </authorList>
    </citation>
    <scope>NUCLEOTIDE SEQUENCE [LARGE SCALE GENOMIC DNA]</scope>
    <source>
        <strain evidence="2">HGB1681</strain>
    </source>
</reference>
<dbReference type="EMBL" id="NIBU01000014">
    <property type="protein sequence ID" value="PHM36452.1"/>
    <property type="molecule type" value="Genomic_DNA"/>
</dbReference>
<evidence type="ECO:0000313" key="1">
    <source>
        <dbReference type="EMBL" id="PHM36452.1"/>
    </source>
</evidence>
<dbReference type="OrthoDB" id="6434572at2"/>
<organism evidence="2 3">
    <name type="scientific">Xenorhabdus innexi</name>
    <dbReference type="NCBI Taxonomy" id="290109"/>
    <lineage>
        <taxon>Bacteria</taxon>
        <taxon>Pseudomonadati</taxon>
        <taxon>Pseudomonadota</taxon>
        <taxon>Gammaproteobacteria</taxon>
        <taxon>Enterobacterales</taxon>
        <taxon>Morganellaceae</taxon>
        <taxon>Xenorhabdus</taxon>
    </lineage>
</organism>
<dbReference type="EMBL" id="FTLG01000051">
    <property type="protein sequence ID" value="SIP72428.1"/>
    <property type="molecule type" value="Genomic_DNA"/>
</dbReference>
<keyword evidence="4" id="KW-1185">Reference proteome</keyword>
<accession>A0A1N6MU88</accession>
<name>A0A1N6MU88_9GAMM</name>
<dbReference type="Proteomes" id="UP000196435">
    <property type="component" value="Unassembled WGS sequence"/>
</dbReference>
<evidence type="ECO:0000313" key="4">
    <source>
        <dbReference type="Proteomes" id="UP000224871"/>
    </source>
</evidence>
<dbReference type="AlphaFoldDB" id="A0A1N6MU88"/>
<proteinExistence type="predicted"/>